<dbReference type="Gene3D" id="3.30.420.10">
    <property type="entry name" value="Ribonuclease H-like superfamily/Ribonuclease H"/>
    <property type="match status" value="1"/>
</dbReference>
<reference evidence="9 10" key="1">
    <citation type="submission" date="2016-03" db="EMBL/GenBank/DDBJ databases">
        <title>EvidentialGene: Evidence-directed Construction of Genes on Genomes.</title>
        <authorList>
            <person name="Gilbert D.G."/>
            <person name="Choi J.-H."/>
            <person name="Mockaitis K."/>
            <person name="Colbourne J."/>
            <person name="Pfrender M."/>
        </authorList>
    </citation>
    <scope>NUCLEOTIDE SEQUENCE [LARGE SCALE GENOMIC DNA]</scope>
    <source>
        <strain evidence="9 10">Xinb3</strain>
        <tissue evidence="9">Complete organism</tissue>
    </source>
</reference>
<dbReference type="InterPro" id="IPR050951">
    <property type="entry name" value="Retrovirus_Pol_polyprotein"/>
</dbReference>
<feature type="compositionally biased region" description="Basic and acidic residues" evidence="7">
    <location>
        <begin position="118"/>
        <end position="138"/>
    </location>
</feature>
<gene>
    <name evidence="9" type="ORF">APZ42_033952</name>
</gene>
<sequence length="1477" mass="167478">MSDVLEPLSYASSSLCIPPHGVSVDSQCGKETKPEDADNSDSGDYQTDGSETEYETDEEVSGKDEQPTEDTRWENSEGKALRRTPPHTERLYPQLSEGQPPTRWSSRSKHKAQVNQEEESRQTPKSAEINETKLRDEDSTTEEEDESEDPRDSEDEEEDYGNLTSTEEEKTSPPNREKKSVEDREIKTEINRPTASTYPKQKDYIENLFGDKDELHSAVPSLSITTNQSNVESFLCLTSGATPNDEEDMAVLREADEIQVCIDRDDENLPTETNNCLEGILLVSPLHNQCGVIYGTDDDDEIQQLVLDSSESEEDPVDWDFDIDDNDVLHNPSEMEMNVKKSLVNWVVECNIPRSHGTDYIKKRKGEPHRYATREVPPSTRIGAVLMQEGQPVAFSSTTLTVTQKRYCQIEKELLAVQFGLTRFRQYVYGQCVTVESDHRPLVGLLDKPIASCSPRIQRMRLQLQRFDFQLVYKPGKELFIADILSRAPSPRVYSDDVTTEYEEQVHHVINSVAPMESTRQRYARATSEDPTLQLLQSVMLAESDIETQFASAEFREFCRTLGVAQVTSSPEFAQSNGLVERTSRQKKTTLKMFADGKSLWDALSAILSTPIFSVLPSPSVLLQGRNIRGNLPFLPSELTPRLMPASVVTSELYSRQAKDVFDTTQRTDARSSVLHVGQRESHSYFVRLADGRSFRRTRWAVNVDKGVATTLDTDLWTSVGTNATTPVPSSGQQLMAPLPVIMRRPFQPRSLQAVEVPPTCPSPASVAVPRISNPAPPTPVSSHVSQQRAQQYSSGRRSSSWQEEGPSRAVPVRLFTSERPATTEEPPGSSGPVPTSLSTSEPFATTRSGVKFGIGHEHLNKTIIYLEQENQELKKKVDMGVTHDDEDTSKNTTQKSFTNTSKKNPKDIDILATEQDNENAKKVNRYLTQPIVKAIGELFSREDKKAIPIFKGKTTNKLISEWLRGAEHVARKNEWDDNKKIRFVSDRLKGKAFEWHENNAEEEGDDLNYQDWKEAPITRFQDTYDLAMLEKILSKQVSRKTGIHIPLIPIDREDEDLTQQDYRNLKSFTQLYFNNKTKPIAKIAEKVEQALNVSDDIRTKIEILLKKHESLFADQESDLGLATQVKHHINIGHKAPINQRLRRTPESLILVVKTKIEVKLSNKIIRESHSPFAAAIVMVPKNDGEMRMLIDYRALNKITIKDKYLLPRIDSTIDALCGSVCFSILNNKQLLAEGNLRKLKTQNSFICEFSQYEFNRMPFGLTNAPSTFQRAMNNILKTVLQKFTLVYLDDIIVFSNSITDHVTHLEAVFGLLKQAGLKLKRNNTKYEEVRHDYQISRSQKRKRIELIFRKAMELKWGEEQRDAFKCIKNCLITRPVQGYLDFSREFSIYTDASGYGIGAVLAQIQPQTQSADLSESDRQDLRESYCVEVVIAYTSKHLNDREAKWSTTEKEAYAIIHVIDVFRTYLYGLKFAVGPT</sequence>
<dbReference type="InterPro" id="IPR000477">
    <property type="entry name" value="RT_dom"/>
</dbReference>
<dbReference type="GO" id="GO:0003964">
    <property type="term" value="F:RNA-directed DNA polymerase activity"/>
    <property type="evidence" value="ECO:0007669"/>
    <property type="project" value="UniProtKB-KW"/>
</dbReference>
<feature type="compositionally biased region" description="Acidic residues" evidence="7">
    <location>
        <begin position="139"/>
        <end position="160"/>
    </location>
</feature>
<dbReference type="InterPro" id="IPR043502">
    <property type="entry name" value="DNA/RNA_pol_sf"/>
</dbReference>
<dbReference type="Gene3D" id="3.10.10.10">
    <property type="entry name" value="HIV Type 1 Reverse Transcriptase, subunit A, domain 1"/>
    <property type="match status" value="1"/>
</dbReference>
<dbReference type="OrthoDB" id="10407785at2759"/>
<evidence type="ECO:0000256" key="5">
    <source>
        <dbReference type="ARBA" id="ARBA00022801"/>
    </source>
</evidence>
<dbReference type="Pfam" id="PF00078">
    <property type="entry name" value="RVT_1"/>
    <property type="match status" value="1"/>
</dbReference>
<feature type="region of interest" description="Disordered" evidence="7">
    <location>
        <begin position="1"/>
        <end position="199"/>
    </location>
</feature>
<dbReference type="CDD" id="cd09274">
    <property type="entry name" value="RNase_HI_RT_Ty3"/>
    <property type="match status" value="1"/>
</dbReference>
<evidence type="ECO:0000256" key="7">
    <source>
        <dbReference type="SAM" id="MobiDB-lite"/>
    </source>
</evidence>
<dbReference type="GO" id="GO:0042575">
    <property type="term" value="C:DNA polymerase complex"/>
    <property type="evidence" value="ECO:0007669"/>
    <property type="project" value="UniProtKB-ARBA"/>
</dbReference>
<evidence type="ECO:0000259" key="8">
    <source>
        <dbReference type="PROSITE" id="PS50994"/>
    </source>
</evidence>
<keyword evidence="5" id="KW-0378">Hydrolase</keyword>
<dbReference type="EMBL" id="LRGB01003298">
    <property type="protein sequence ID" value="KZS03345.1"/>
    <property type="molecule type" value="Genomic_DNA"/>
</dbReference>
<dbReference type="InterPro" id="IPR043128">
    <property type="entry name" value="Rev_trsase/Diguanyl_cyclase"/>
</dbReference>
<dbReference type="GO" id="GO:0016787">
    <property type="term" value="F:hydrolase activity"/>
    <property type="evidence" value="ECO:0007669"/>
    <property type="project" value="UniProtKB-KW"/>
</dbReference>
<dbReference type="InterPro" id="IPR041373">
    <property type="entry name" value="RT_RNaseH"/>
</dbReference>
<keyword evidence="3" id="KW-0540">Nuclease</keyword>
<organism evidence="9 10">
    <name type="scientific">Daphnia magna</name>
    <dbReference type="NCBI Taxonomy" id="35525"/>
    <lineage>
        <taxon>Eukaryota</taxon>
        <taxon>Metazoa</taxon>
        <taxon>Ecdysozoa</taxon>
        <taxon>Arthropoda</taxon>
        <taxon>Crustacea</taxon>
        <taxon>Branchiopoda</taxon>
        <taxon>Diplostraca</taxon>
        <taxon>Cladocera</taxon>
        <taxon>Anomopoda</taxon>
        <taxon>Daphniidae</taxon>
        <taxon>Daphnia</taxon>
    </lineage>
</organism>
<name>A0A164KKJ4_9CRUS</name>
<comment type="caution">
    <text evidence="9">The sequence shown here is derived from an EMBL/GenBank/DDBJ whole genome shotgun (WGS) entry which is preliminary data.</text>
</comment>
<feature type="compositionally biased region" description="Polar residues" evidence="7">
    <location>
        <begin position="833"/>
        <end position="843"/>
    </location>
</feature>
<keyword evidence="1" id="KW-0808">Transferase</keyword>
<dbReference type="InterPro" id="IPR001584">
    <property type="entry name" value="Integrase_cat-core"/>
</dbReference>
<feature type="compositionally biased region" description="Basic and acidic residues" evidence="7">
    <location>
        <begin position="60"/>
        <end position="90"/>
    </location>
</feature>
<dbReference type="SUPFAM" id="SSF53098">
    <property type="entry name" value="Ribonuclease H-like"/>
    <property type="match status" value="1"/>
</dbReference>
<dbReference type="PROSITE" id="PS50994">
    <property type="entry name" value="INTEGRASE"/>
    <property type="match status" value="1"/>
</dbReference>
<keyword evidence="10" id="KW-1185">Reference proteome</keyword>
<dbReference type="InterPro" id="IPR036397">
    <property type="entry name" value="RNaseH_sf"/>
</dbReference>
<evidence type="ECO:0000256" key="4">
    <source>
        <dbReference type="ARBA" id="ARBA00022759"/>
    </source>
</evidence>
<dbReference type="GO" id="GO:0003676">
    <property type="term" value="F:nucleic acid binding"/>
    <property type="evidence" value="ECO:0007669"/>
    <property type="project" value="InterPro"/>
</dbReference>
<feature type="compositionally biased region" description="Polar residues" evidence="7">
    <location>
        <begin position="781"/>
        <end position="803"/>
    </location>
</feature>
<feature type="compositionally biased region" description="Polar residues" evidence="7">
    <location>
        <begin position="96"/>
        <end position="105"/>
    </location>
</feature>
<dbReference type="Pfam" id="PF17917">
    <property type="entry name" value="RT_RNaseH"/>
    <property type="match status" value="2"/>
</dbReference>
<evidence type="ECO:0000256" key="3">
    <source>
        <dbReference type="ARBA" id="ARBA00022722"/>
    </source>
</evidence>
<evidence type="ECO:0000256" key="2">
    <source>
        <dbReference type="ARBA" id="ARBA00022695"/>
    </source>
</evidence>
<dbReference type="Proteomes" id="UP000076858">
    <property type="component" value="Unassembled WGS sequence"/>
</dbReference>
<dbReference type="Gene3D" id="3.30.70.270">
    <property type="match status" value="1"/>
</dbReference>
<evidence type="ECO:0000256" key="6">
    <source>
        <dbReference type="ARBA" id="ARBA00022918"/>
    </source>
</evidence>
<dbReference type="PANTHER" id="PTHR37984:SF5">
    <property type="entry name" value="PROTEIN NYNRIN-LIKE"/>
    <property type="match status" value="1"/>
</dbReference>
<feature type="domain" description="Integrase catalytic" evidence="8">
    <location>
        <begin position="471"/>
        <end position="644"/>
    </location>
</feature>
<feature type="compositionally biased region" description="Acidic residues" evidence="7">
    <location>
        <begin position="50"/>
        <end position="59"/>
    </location>
</feature>
<dbReference type="GO" id="GO:0004519">
    <property type="term" value="F:endonuclease activity"/>
    <property type="evidence" value="ECO:0007669"/>
    <property type="project" value="UniProtKB-KW"/>
</dbReference>
<evidence type="ECO:0000313" key="9">
    <source>
        <dbReference type="EMBL" id="KZS03345.1"/>
    </source>
</evidence>
<dbReference type="GO" id="GO:0015074">
    <property type="term" value="P:DNA integration"/>
    <property type="evidence" value="ECO:0007669"/>
    <property type="project" value="InterPro"/>
</dbReference>
<protein>
    <recommendedName>
        <fullName evidence="8">Integrase catalytic domain-containing protein</fullName>
    </recommendedName>
</protein>
<accession>A0A164KKJ4</accession>
<feature type="region of interest" description="Disordered" evidence="7">
    <location>
        <begin position="753"/>
        <end position="843"/>
    </location>
</feature>
<keyword evidence="6" id="KW-0695">RNA-directed DNA polymerase</keyword>
<proteinExistence type="predicted"/>
<feature type="region of interest" description="Disordered" evidence="7">
    <location>
        <begin position="881"/>
        <end position="903"/>
    </location>
</feature>
<keyword evidence="4" id="KW-0255">Endonuclease</keyword>
<feature type="compositionally biased region" description="Basic and acidic residues" evidence="7">
    <location>
        <begin position="167"/>
        <end position="190"/>
    </location>
</feature>
<keyword evidence="2" id="KW-0548">Nucleotidyltransferase</keyword>
<dbReference type="CDD" id="cd01647">
    <property type="entry name" value="RT_LTR"/>
    <property type="match status" value="1"/>
</dbReference>
<feature type="compositionally biased region" description="Polar residues" evidence="7">
    <location>
        <begin position="40"/>
        <end position="49"/>
    </location>
</feature>
<dbReference type="STRING" id="35525.A0A164KKJ4"/>
<evidence type="ECO:0000313" key="10">
    <source>
        <dbReference type="Proteomes" id="UP000076858"/>
    </source>
</evidence>
<feature type="compositionally biased region" description="Polar residues" evidence="7">
    <location>
        <begin position="891"/>
        <end position="903"/>
    </location>
</feature>
<evidence type="ECO:0000256" key="1">
    <source>
        <dbReference type="ARBA" id="ARBA00022679"/>
    </source>
</evidence>
<dbReference type="SUPFAM" id="SSF56672">
    <property type="entry name" value="DNA/RNA polymerases"/>
    <property type="match status" value="2"/>
</dbReference>
<dbReference type="PANTHER" id="PTHR37984">
    <property type="entry name" value="PROTEIN CBG26694"/>
    <property type="match status" value="1"/>
</dbReference>
<dbReference type="InterPro" id="IPR012337">
    <property type="entry name" value="RNaseH-like_sf"/>
</dbReference>